<dbReference type="Pfam" id="PF00515">
    <property type="entry name" value="TPR_1"/>
    <property type="match status" value="1"/>
</dbReference>
<feature type="repeat" description="TPR" evidence="3">
    <location>
        <begin position="658"/>
        <end position="691"/>
    </location>
</feature>
<gene>
    <name evidence="5" type="ORF">M231_05807</name>
</gene>
<reference evidence="5 6" key="1">
    <citation type="submission" date="2016-06" db="EMBL/GenBank/DDBJ databases">
        <title>Evolution of pathogenesis and genome organization in the Tremellales.</title>
        <authorList>
            <person name="Cuomo C."/>
            <person name="Litvintseva A."/>
            <person name="Heitman J."/>
            <person name="Chen Y."/>
            <person name="Sun S."/>
            <person name="Springer D."/>
            <person name="Dromer F."/>
            <person name="Young S."/>
            <person name="Zeng Q."/>
            <person name="Chapman S."/>
            <person name="Gujja S."/>
            <person name="Saif S."/>
            <person name="Birren B."/>
        </authorList>
    </citation>
    <scope>NUCLEOTIDE SEQUENCE [LARGE SCALE GENOMIC DNA]</scope>
    <source>
        <strain evidence="5 6">ATCC 28783</strain>
    </source>
</reference>
<feature type="region of interest" description="Disordered" evidence="4">
    <location>
        <begin position="335"/>
        <end position="439"/>
    </location>
</feature>
<organism evidence="5 6">
    <name type="scientific">Tremella mesenterica</name>
    <name type="common">Jelly fungus</name>
    <dbReference type="NCBI Taxonomy" id="5217"/>
    <lineage>
        <taxon>Eukaryota</taxon>
        <taxon>Fungi</taxon>
        <taxon>Dikarya</taxon>
        <taxon>Basidiomycota</taxon>
        <taxon>Agaricomycotina</taxon>
        <taxon>Tremellomycetes</taxon>
        <taxon>Tremellales</taxon>
        <taxon>Tremellaceae</taxon>
        <taxon>Tremella</taxon>
    </lineage>
</organism>
<dbReference type="GO" id="GO:0031145">
    <property type="term" value="P:anaphase-promoting complex-dependent catabolic process"/>
    <property type="evidence" value="ECO:0007669"/>
    <property type="project" value="TreeGrafter"/>
</dbReference>
<name>A0A4Q1BH42_TREME</name>
<feature type="repeat" description="TPR" evidence="3">
    <location>
        <begin position="726"/>
        <end position="759"/>
    </location>
</feature>
<comment type="similarity">
    <text evidence="2">Belongs to the APC3/CDC27 family.</text>
</comment>
<dbReference type="PANTHER" id="PTHR12558">
    <property type="entry name" value="CELL DIVISION CYCLE 16,23,27"/>
    <property type="match status" value="1"/>
</dbReference>
<dbReference type="SUPFAM" id="SSF48452">
    <property type="entry name" value="TPR-like"/>
    <property type="match status" value="2"/>
</dbReference>
<feature type="compositionally biased region" description="Polar residues" evidence="4">
    <location>
        <begin position="364"/>
        <end position="373"/>
    </location>
</feature>
<protein>
    <submittedName>
        <fullName evidence="5">Uncharacterized protein</fullName>
    </submittedName>
</protein>
<dbReference type="Pfam" id="PF13181">
    <property type="entry name" value="TPR_8"/>
    <property type="match status" value="1"/>
</dbReference>
<dbReference type="Proteomes" id="UP000289152">
    <property type="component" value="Unassembled WGS sequence"/>
</dbReference>
<comment type="caution">
    <text evidence="5">The sequence shown here is derived from an EMBL/GenBank/DDBJ whole genome shotgun (WGS) entry which is preliminary data.</text>
</comment>
<evidence type="ECO:0000256" key="1">
    <source>
        <dbReference type="ARBA" id="ARBA00022803"/>
    </source>
</evidence>
<dbReference type="GO" id="GO:0005737">
    <property type="term" value="C:cytoplasm"/>
    <property type="evidence" value="ECO:0007669"/>
    <property type="project" value="TreeGrafter"/>
</dbReference>
<dbReference type="SMART" id="SM00028">
    <property type="entry name" value="TPR"/>
    <property type="match status" value="7"/>
</dbReference>
<dbReference type="InterPro" id="IPR019734">
    <property type="entry name" value="TPR_rpt"/>
</dbReference>
<dbReference type="PROSITE" id="PS50005">
    <property type="entry name" value="TPR"/>
    <property type="match status" value="5"/>
</dbReference>
<dbReference type="VEuPathDB" id="FungiDB:TREMEDRAFT_28684"/>
<dbReference type="EMBL" id="SDIL01000083">
    <property type="protein sequence ID" value="RXK36905.1"/>
    <property type="molecule type" value="Genomic_DNA"/>
</dbReference>
<dbReference type="Pfam" id="PF13432">
    <property type="entry name" value="TPR_16"/>
    <property type="match status" value="1"/>
</dbReference>
<dbReference type="PROSITE" id="PS50293">
    <property type="entry name" value="TPR_REGION"/>
    <property type="match status" value="1"/>
</dbReference>
<evidence type="ECO:0000256" key="3">
    <source>
        <dbReference type="PROSITE-ProRule" id="PRU00339"/>
    </source>
</evidence>
<evidence type="ECO:0000313" key="5">
    <source>
        <dbReference type="EMBL" id="RXK36905.1"/>
    </source>
</evidence>
<feature type="repeat" description="TPR" evidence="3">
    <location>
        <begin position="624"/>
        <end position="657"/>
    </location>
</feature>
<keyword evidence="1 3" id="KW-0802">TPR repeat</keyword>
<dbReference type="Pfam" id="PF12895">
    <property type="entry name" value="ANAPC3"/>
    <property type="match status" value="1"/>
</dbReference>
<evidence type="ECO:0000313" key="6">
    <source>
        <dbReference type="Proteomes" id="UP000289152"/>
    </source>
</evidence>
<dbReference type="GO" id="GO:0007091">
    <property type="term" value="P:metaphase/anaphase transition of mitotic cell cycle"/>
    <property type="evidence" value="ECO:0007669"/>
    <property type="project" value="TreeGrafter"/>
</dbReference>
<dbReference type="GO" id="GO:0016567">
    <property type="term" value="P:protein ubiquitination"/>
    <property type="evidence" value="ECO:0007669"/>
    <property type="project" value="TreeGrafter"/>
</dbReference>
<feature type="repeat" description="TPR" evidence="3">
    <location>
        <begin position="590"/>
        <end position="623"/>
    </location>
</feature>
<feature type="region of interest" description="Disordered" evidence="4">
    <location>
        <begin position="296"/>
        <end position="321"/>
    </location>
</feature>
<dbReference type="AlphaFoldDB" id="A0A4Q1BH42"/>
<sequence length="779" mass="85656">MPNRPSNGHLITRLRSLSLCSPPTTALFYARLWHVLFPPANLADHDSLHTLALCLLQTERPYSALHLVRDTANGDHVMGSCYGCAFIVAKCCENVGRFSEGQEVLNRAMRISGPSSGLSFNTPPWLVQNFILPPWTSTVGLISPGGTSFTSDESQQFTYIQTPSPTSTTATAHLLLAGLSHKGKSPEHAVEQYRKALQEDSWLWEAFTGLCDAGSPPSPDLIFPDPSPKSKSRPPTLSPNPMRPELGYAPSKRQMSPLVSSSSSLFTPDIGAGSGVGSGGQRLGLMGNVGSWETPSVLGDTTFDNSQQPPPSLTHSRRPFPSFASMLPASIRSIATPTSNVDPASSKPPAMKRPRGAQGKRLETPQTQLNGHGNKNGKDLMVIDPHGDHDGAVRRSRRLNTTVGAPSKAAPREKRSTRSHSATSSASTATDLSPLSHSIDDKSQQIADDWLRDVVRRCGRAYRALSMFQCPEVIGHLEGLPEEVQSGVWGLEMMARALYEMAHYTAAQRVYGRLLALDPHRLNGMEHLSTLLWHLSDAPALSHLSQTLMSVSREAPQTWIAAGNCFSVQKDHDEAMRCFRRATQVAPGCAYAWTLCGYEAVEMEEYERAVAFFRTAIRTDARHYNAWYGMGLVYLKTGKPKHAEHHFRRAAELNPTNAVLLCCIGMVLEQMDNVIQALEYYDKAVRFSPNSPMVVFKRIRALVSLGRIEESLPQLEHLSRHSPDEANVFFLLGKCYLRLDRKSDAAVSFTHARELQPKLESSIKAAFENGGLDIDEEVE</sequence>
<dbReference type="InParanoid" id="A0A4Q1BH42"/>
<keyword evidence="6" id="KW-1185">Reference proteome</keyword>
<feature type="region of interest" description="Disordered" evidence="4">
    <location>
        <begin position="215"/>
        <end position="263"/>
    </location>
</feature>
<dbReference type="PANTHER" id="PTHR12558:SF13">
    <property type="entry name" value="CELL DIVISION CYCLE PROTEIN 27 HOMOLOG"/>
    <property type="match status" value="1"/>
</dbReference>
<dbReference type="OrthoDB" id="10248520at2759"/>
<feature type="compositionally biased region" description="Low complexity" evidence="4">
    <location>
        <begin position="419"/>
        <end position="430"/>
    </location>
</feature>
<dbReference type="GO" id="GO:0051301">
    <property type="term" value="P:cell division"/>
    <property type="evidence" value="ECO:0007669"/>
    <property type="project" value="TreeGrafter"/>
</dbReference>
<dbReference type="STRING" id="5217.A0A4Q1BH42"/>
<accession>A0A4Q1BH42</accession>
<feature type="repeat" description="TPR" evidence="3">
    <location>
        <begin position="556"/>
        <end position="589"/>
    </location>
</feature>
<evidence type="ECO:0000256" key="2">
    <source>
        <dbReference type="ARBA" id="ARBA00038210"/>
    </source>
</evidence>
<proteinExistence type="inferred from homology"/>
<dbReference type="Gene3D" id="1.25.40.10">
    <property type="entry name" value="Tetratricopeptide repeat domain"/>
    <property type="match status" value="4"/>
</dbReference>
<dbReference type="GO" id="GO:0005680">
    <property type="term" value="C:anaphase-promoting complex"/>
    <property type="evidence" value="ECO:0007669"/>
    <property type="project" value="TreeGrafter"/>
</dbReference>
<evidence type="ECO:0000256" key="4">
    <source>
        <dbReference type="SAM" id="MobiDB-lite"/>
    </source>
</evidence>
<dbReference type="InterPro" id="IPR011990">
    <property type="entry name" value="TPR-like_helical_dom_sf"/>
</dbReference>